<keyword evidence="5 6" id="KW-0472">Membrane</keyword>
<keyword evidence="4 6" id="KW-1133">Transmembrane helix</keyword>
<evidence type="ECO:0008006" key="11">
    <source>
        <dbReference type="Google" id="ProtNLM"/>
    </source>
</evidence>
<dbReference type="eggNOG" id="COG3765">
    <property type="taxonomic scope" value="Bacteria"/>
</dbReference>
<evidence type="ECO:0000256" key="4">
    <source>
        <dbReference type="ARBA" id="ARBA00022989"/>
    </source>
</evidence>
<evidence type="ECO:0000313" key="10">
    <source>
        <dbReference type="Proteomes" id="UP000028073"/>
    </source>
</evidence>
<dbReference type="SUPFAM" id="SSF160355">
    <property type="entry name" value="Bacterial polysaccharide co-polymerase-like"/>
    <property type="match status" value="1"/>
</dbReference>
<proteinExistence type="predicted"/>
<protein>
    <recommendedName>
        <fullName evidence="11">Polysaccharide chain length determinant N-terminal domain-containing protein</fullName>
    </recommendedName>
</protein>
<dbReference type="PANTHER" id="PTHR32309:SF13">
    <property type="entry name" value="FERRIC ENTEROBACTIN TRANSPORT PROTEIN FEPE"/>
    <property type="match status" value="1"/>
</dbReference>
<dbReference type="InterPro" id="IPR032807">
    <property type="entry name" value="GNVR"/>
</dbReference>
<dbReference type="PANTHER" id="PTHR32309">
    <property type="entry name" value="TYROSINE-PROTEIN KINASE"/>
    <property type="match status" value="1"/>
</dbReference>
<evidence type="ECO:0000256" key="5">
    <source>
        <dbReference type="ARBA" id="ARBA00023136"/>
    </source>
</evidence>
<keyword evidence="2" id="KW-1003">Cell membrane</keyword>
<gene>
    <name evidence="9" type="ORF">GZ78_06260</name>
</gene>
<keyword evidence="10" id="KW-1185">Reference proteome</keyword>
<keyword evidence="3 6" id="KW-0812">Transmembrane</keyword>
<comment type="caution">
    <text evidence="9">The sequence shown here is derived from an EMBL/GenBank/DDBJ whole genome shotgun (WGS) entry which is preliminary data.</text>
</comment>
<feature type="transmembrane region" description="Helical" evidence="6">
    <location>
        <begin position="351"/>
        <end position="374"/>
    </location>
</feature>
<dbReference type="GO" id="GO:0004713">
    <property type="term" value="F:protein tyrosine kinase activity"/>
    <property type="evidence" value="ECO:0007669"/>
    <property type="project" value="TreeGrafter"/>
</dbReference>
<dbReference type="InterPro" id="IPR050445">
    <property type="entry name" value="Bact_polysacc_biosynth/exp"/>
</dbReference>
<evidence type="ECO:0000256" key="3">
    <source>
        <dbReference type="ARBA" id="ARBA00022692"/>
    </source>
</evidence>
<evidence type="ECO:0000256" key="2">
    <source>
        <dbReference type="ARBA" id="ARBA00022475"/>
    </source>
</evidence>
<evidence type="ECO:0000256" key="1">
    <source>
        <dbReference type="ARBA" id="ARBA00004651"/>
    </source>
</evidence>
<dbReference type="Pfam" id="PF13807">
    <property type="entry name" value="GNVR"/>
    <property type="match status" value="1"/>
</dbReference>
<dbReference type="GO" id="GO:0005886">
    <property type="term" value="C:plasma membrane"/>
    <property type="evidence" value="ECO:0007669"/>
    <property type="project" value="UniProtKB-SubCell"/>
</dbReference>
<feature type="domain" description="Polysaccharide chain length determinant N-terminal" evidence="7">
    <location>
        <begin position="21"/>
        <end position="79"/>
    </location>
</feature>
<organism evidence="9 10">
    <name type="scientific">Endozoicomonas numazuensis</name>
    <dbReference type="NCBI Taxonomy" id="1137799"/>
    <lineage>
        <taxon>Bacteria</taxon>
        <taxon>Pseudomonadati</taxon>
        <taxon>Pseudomonadota</taxon>
        <taxon>Gammaproteobacteria</taxon>
        <taxon>Oceanospirillales</taxon>
        <taxon>Endozoicomonadaceae</taxon>
        <taxon>Endozoicomonas</taxon>
    </lineage>
</organism>
<sequence length="414" mass="46362">MSGMNNPLTPNSLYHNHYPDDEIDLFELVEKLFSHKWLILASTLTALFAAALIAFMLPKSFTSVAIINESPEASFAAWNSSTPFIPNQVKGSDKGSQQTDNYLTPDKAYQLYLKYLTSPATSRYAFKQSLLAMPDPETGQPQDKKSLAANYQAFLSNLSISSDKSTKRTQIHYTSDNPEETARVINTIILPYAREQFNQTMQADFSAQVRVQHQKLKTQIEHLESNFVSSNSLRLTELDEALTQARAAGLTELRATEVNATILNGATYLLGEKLLKSRIDVIRNRTEKYRFYSNPKLEEDASKPYIKGVSGRVFELKQLNSLKLDFSAMTPATIEQPALVPVSPTKPNKKLIIALGGILGLMAGVFLALIRIAINNRKERQKIAGHNYPSMTDETIREYNDSDLRPEPAHPDAR</sequence>
<dbReference type="Proteomes" id="UP000028073">
    <property type="component" value="Unassembled WGS sequence"/>
</dbReference>
<evidence type="ECO:0000259" key="7">
    <source>
        <dbReference type="Pfam" id="PF02706"/>
    </source>
</evidence>
<feature type="transmembrane region" description="Helical" evidence="6">
    <location>
        <begin position="37"/>
        <end position="57"/>
    </location>
</feature>
<feature type="domain" description="Tyrosine-protein kinase G-rich" evidence="8">
    <location>
        <begin position="334"/>
        <end position="371"/>
    </location>
</feature>
<dbReference type="InterPro" id="IPR003856">
    <property type="entry name" value="LPS_length_determ_N"/>
</dbReference>
<reference evidence="9 10" key="1">
    <citation type="submission" date="2014-06" db="EMBL/GenBank/DDBJ databases">
        <title>Whole Genome Sequences of Three Symbiotic Endozoicomonas Bacteria.</title>
        <authorList>
            <person name="Neave M.J."/>
            <person name="Apprill A."/>
            <person name="Voolstra C.R."/>
        </authorList>
    </citation>
    <scope>NUCLEOTIDE SEQUENCE [LARGE SCALE GENOMIC DNA]</scope>
    <source>
        <strain evidence="9 10">DSM 25634</strain>
    </source>
</reference>
<dbReference type="STRING" id="1137799.GZ78_06260"/>
<accession>A0A081NM46</accession>
<dbReference type="Pfam" id="PF02706">
    <property type="entry name" value="Wzz"/>
    <property type="match status" value="1"/>
</dbReference>
<evidence type="ECO:0000313" key="9">
    <source>
        <dbReference type="EMBL" id="KEQ19519.1"/>
    </source>
</evidence>
<dbReference type="Gene3D" id="3.30.1890.10">
    <property type="entry name" value="FepE-like"/>
    <property type="match status" value="1"/>
</dbReference>
<dbReference type="EMBL" id="JOKH01000001">
    <property type="protein sequence ID" value="KEQ19519.1"/>
    <property type="molecule type" value="Genomic_DNA"/>
</dbReference>
<dbReference type="AlphaFoldDB" id="A0A081NM46"/>
<evidence type="ECO:0000256" key="6">
    <source>
        <dbReference type="SAM" id="Phobius"/>
    </source>
</evidence>
<name>A0A081NM46_9GAMM</name>
<evidence type="ECO:0000259" key="8">
    <source>
        <dbReference type="Pfam" id="PF13807"/>
    </source>
</evidence>
<comment type="subcellular location">
    <subcellularLocation>
        <location evidence="1">Cell membrane</location>
        <topology evidence="1">Multi-pass membrane protein</topology>
    </subcellularLocation>
</comment>